<protein>
    <submittedName>
        <fullName evidence="2">Uncharacterized protein</fullName>
    </submittedName>
</protein>
<dbReference type="AlphaFoldDB" id="A0A5N5T3Y2"/>
<reference evidence="2 3" key="1">
    <citation type="journal article" date="2019" name="PLoS Biol.">
        <title>Sex chromosomes control vertical transmission of feminizing Wolbachia symbionts in an isopod.</title>
        <authorList>
            <person name="Becking T."/>
            <person name="Chebbi M.A."/>
            <person name="Giraud I."/>
            <person name="Moumen B."/>
            <person name="Laverre T."/>
            <person name="Caubet Y."/>
            <person name="Peccoud J."/>
            <person name="Gilbert C."/>
            <person name="Cordaux R."/>
        </authorList>
    </citation>
    <scope>NUCLEOTIDE SEQUENCE [LARGE SCALE GENOMIC DNA]</scope>
    <source>
        <strain evidence="2">ANa2</strain>
        <tissue evidence="2">Whole body excluding digestive tract and cuticle</tissue>
    </source>
</reference>
<evidence type="ECO:0000256" key="1">
    <source>
        <dbReference type="SAM" id="Coils"/>
    </source>
</evidence>
<dbReference type="Proteomes" id="UP000326759">
    <property type="component" value="Unassembled WGS sequence"/>
</dbReference>
<evidence type="ECO:0000313" key="2">
    <source>
        <dbReference type="EMBL" id="KAB7499660.1"/>
    </source>
</evidence>
<sequence>MKPLFNFLDSVPVWLPPSAEMKQELKYIIKTPSYNEIRNTPRNKLTLIFLFLSIHPEAPVAKTKVLIFFSSTSSKPVQSDSTLRAKFDQLKTLIDNEKEKKRDEKESQKEEIKRDPEKEKLQIIYLISCFICSVITITK</sequence>
<evidence type="ECO:0000313" key="3">
    <source>
        <dbReference type="Proteomes" id="UP000326759"/>
    </source>
</evidence>
<dbReference type="EMBL" id="SEYY01017385">
    <property type="protein sequence ID" value="KAB7499660.1"/>
    <property type="molecule type" value="Genomic_DNA"/>
</dbReference>
<comment type="caution">
    <text evidence="2">The sequence shown here is derived from an EMBL/GenBank/DDBJ whole genome shotgun (WGS) entry which is preliminary data.</text>
</comment>
<feature type="coiled-coil region" evidence="1">
    <location>
        <begin position="87"/>
        <end position="115"/>
    </location>
</feature>
<accession>A0A5N5T3Y2</accession>
<gene>
    <name evidence="2" type="ORF">Anas_13206</name>
</gene>
<keyword evidence="1" id="KW-0175">Coiled coil</keyword>
<organism evidence="2 3">
    <name type="scientific">Armadillidium nasatum</name>
    <dbReference type="NCBI Taxonomy" id="96803"/>
    <lineage>
        <taxon>Eukaryota</taxon>
        <taxon>Metazoa</taxon>
        <taxon>Ecdysozoa</taxon>
        <taxon>Arthropoda</taxon>
        <taxon>Crustacea</taxon>
        <taxon>Multicrustacea</taxon>
        <taxon>Malacostraca</taxon>
        <taxon>Eumalacostraca</taxon>
        <taxon>Peracarida</taxon>
        <taxon>Isopoda</taxon>
        <taxon>Oniscidea</taxon>
        <taxon>Crinocheta</taxon>
        <taxon>Armadillidiidae</taxon>
        <taxon>Armadillidium</taxon>
    </lineage>
</organism>
<keyword evidence="3" id="KW-1185">Reference proteome</keyword>
<proteinExistence type="predicted"/>
<name>A0A5N5T3Y2_9CRUS</name>